<dbReference type="CDD" id="cd06260">
    <property type="entry name" value="DUF820-like"/>
    <property type="match status" value="1"/>
</dbReference>
<dbReference type="RefSeq" id="WP_317706326.1">
    <property type="nucleotide sequence ID" value="NZ_AP024714.1"/>
</dbReference>
<evidence type="ECO:0000313" key="2">
    <source>
        <dbReference type="EMBL" id="BCX81400.1"/>
    </source>
</evidence>
<dbReference type="InterPro" id="IPR011335">
    <property type="entry name" value="Restrct_endonuc-II-like"/>
</dbReference>
<feature type="domain" description="Putative restriction endonuclease" evidence="1">
    <location>
        <begin position="21"/>
        <end position="177"/>
    </location>
</feature>
<organism evidence="2 3">
    <name type="scientific">Methylomarinovum caldicuralii</name>
    <dbReference type="NCBI Taxonomy" id="438856"/>
    <lineage>
        <taxon>Bacteria</taxon>
        <taxon>Pseudomonadati</taxon>
        <taxon>Pseudomonadota</taxon>
        <taxon>Gammaproteobacteria</taxon>
        <taxon>Methylococcales</taxon>
        <taxon>Methylothermaceae</taxon>
        <taxon>Methylomarinovum</taxon>
    </lineage>
</organism>
<dbReference type="InterPro" id="IPR012296">
    <property type="entry name" value="Nuclease_put_TT1808"/>
</dbReference>
<sequence>MAQTAKRHVTYEDILNLPENLVGEIIGGALYTQPRPAPKHAWSHSVLGGSLGEAYGWGSGGPGGWWIIDEPELHIGGDILVPDLAGWRRERMPALPETAWFELAPDWVCEVLSPSTARIDRSLKMPRYARWGMPHLWLVDPSLRTLEVYALEQGRWCVLTTLKDDDPVRQPPFEAVEFPLDRLWA</sequence>
<evidence type="ECO:0000313" key="3">
    <source>
        <dbReference type="Proteomes" id="UP001321825"/>
    </source>
</evidence>
<dbReference type="InterPro" id="IPR008538">
    <property type="entry name" value="Uma2"/>
</dbReference>
<name>A0AAU9BYL6_9GAMM</name>
<dbReference type="PANTHER" id="PTHR34107">
    <property type="entry name" value="SLL0198 PROTEIN-RELATED"/>
    <property type="match status" value="1"/>
</dbReference>
<dbReference type="EMBL" id="AP024714">
    <property type="protein sequence ID" value="BCX81400.1"/>
    <property type="molecule type" value="Genomic_DNA"/>
</dbReference>
<dbReference type="AlphaFoldDB" id="A0AAU9BYL6"/>
<reference evidence="3" key="1">
    <citation type="journal article" date="2024" name="Int. J. Syst. Evol. Microbiol.">
        <title>Methylomarinovum tepidoasis sp. nov., a moderately thermophilic methanotroph of the family Methylothermaceae isolated from a deep-sea hydrothermal field.</title>
        <authorList>
            <person name="Hirayama H."/>
            <person name="Takaki Y."/>
            <person name="Abe M."/>
            <person name="Miyazaki M."/>
            <person name="Uematsu K."/>
            <person name="Matsui Y."/>
            <person name="Takai K."/>
        </authorList>
    </citation>
    <scope>NUCLEOTIDE SEQUENCE [LARGE SCALE GENOMIC DNA]</scope>
    <source>
        <strain evidence="3">IT-9</strain>
    </source>
</reference>
<dbReference type="Gene3D" id="3.90.1570.10">
    <property type="entry name" value="tt1808, chain A"/>
    <property type="match status" value="1"/>
</dbReference>
<dbReference type="SUPFAM" id="SSF52980">
    <property type="entry name" value="Restriction endonuclease-like"/>
    <property type="match status" value="1"/>
</dbReference>
<evidence type="ECO:0000259" key="1">
    <source>
        <dbReference type="Pfam" id="PF05685"/>
    </source>
</evidence>
<proteinExistence type="predicted"/>
<gene>
    <name evidence="2" type="ORF">MIT9_P0978</name>
</gene>
<dbReference type="KEGG" id="mcau:MIT9_P0978"/>
<protein>
    <recommendedName>
        <fullName evidence="1">Putative restriction endonuclease domain-containing protein</fullName>
    </recommendedName>
</protein>
<keyword evidence="3" id="KW-1185">Reference proteome</keyword>
<accession>A0AAU9BYL6</accession>
<dbReference type="Proteomes" id="UP001321825">
    <property type="component" value="Chromosome"/>
</dbReference>
<dbReference type="Pfam" id="PF05685">
    <property type="entry name" value="Uma2"/>
    <property type="match status" value="1"/>
</dbReference>
<dbReference type="PANTHER" id="PTHR34107:SF4">
    <property type="entry name" value="SLL1222 PROTEIN"/>
    <property type="match status" value="1"/>
</dbReference>